<accession>A0A3F3HA61</accession>
<dbReference type="Gene3D" id="3.40.50.10170">
    <property type="match status" value="1"/>
</dbReference>
<keyword evidence="2" id="KW-0446">Lipid-binding</keyword>
<reference evidence="3 4" key="1">
    <citation type="journal article" date="2015" name="BMC Genomics">
        <title>Comparative genomics of Fructobacillus spp. and Leuconostoc spp. reveals niche-specific evolution of Fructobacillus spp.</title>
        <authorList>
            <person name="Endo A."/>
            <person name="Tanizawa Y."/>
            <person name="Tanaka N."/>
            <person name="Maeno S."/>
            <person name="Kumar H."/>
            <person name="Shiwa Y."/>
            <person name="Okada S."/>
            <person name="Yoshikawa H."/>
            <person name="Dicks L."/>
            <person name="Nakagawa J."/>
            <person name="Arita M."/>
        </authorList>
    </citation>
    <scope>NUCLEOTIDE SEQUENCE [LARGE SCALE GENOMIC DNA]</scope>
    <source>
        <strain evidence="3 4">DSM 15468</strain>
    </source>
</reference>
<dbReference type="RefSeq" id="WP_059378915.1">
    <property type="nucleotide sequence ID" value="NZ_DF968068.1"/>
</dbReference>
<dbReference type="EMBL" id="DF968068">
    <property type="protein sequence ID" value="GAP03309.1"/>
    <property type="molecule type" value="Genomic_DNA"/>
</dbReference>
<evidence type="ECO:0008006" key="5">
    <source>
        <dbReference type="Google" id="ProtNLM"/>
    </source>
</evidence>
<dbReference type="NCBIfam" id="TIGR00762">
    <property type="entry name" value="DegV"/>
    <property type="match status" value="1"/>
</dbReference>
<dbReference type="STRING" id="220714.SAMN05660469_1130"/>
<dbReference type="AlphaFoldDB" id="A0A3F3HA61"/>
<dbReference type="OrthoDB" id="9775494at2"/>
<dbReference type="PANTHER" id="PTHR33434">
    <property type="entry name" value="DEGV DOMAIN-CONTAINING PROTEIN DR_1986-RELATED"/>
    <property type="match status" value="1"/>
</dbReference>
<evidence type="ECO:0000313" key="3">
    <source>
        <dbReference type="EMBL" id="GAP03309.1"/>
    </source>
</evidence>
<protein>
    <recommendedName>
        <fullName evidence="5">DegV family protein</fullName>
    </recommendedName>
</protein>
<dbReference type="PANTHER" id="PTHR33434:SF2">
    <property type="entry name" value="FATTY ACID-BINDING PROTEIN TM_1468"/>
    <property type="match status" value="1"/>
</dbReference>
<evidence type="ECO:0000256" key="2">
    <source>
        <dbReference type="ARBA" id="ARBA00023121"/>
    </source>
</evidence>
<dbReference type="InterPro" id="IPR003797">
    <property type="entry name" value="DegV"/>
</dbReference>
<gene>
    <name evidence="3" type="ORF">FPFC_060270</name>
</gene>
<organism evidence="3 4">
    <name type="scientific">Fructobacillus pseudoficulneus</name>
    <dbReference type="NCBI Taxonomy" id="220714"/>
    <lineage>
        <taxon>Bacteria</taxon>
        <taxon>Bacillati</taxon>
        <taxon>Bacillota</taxon>
        <taxon>Bacilli</taxon>
        <taxon>Lactobacillales</taxon>
        <taxon>Lactobacillaceae</taxon>
        <taxon>Fructobacillus</taxon>
    </lineage>
</organism>
<dbReference type="GO" id="GO:0008289">
    <property type="term" value="F:lipid binding"/>
    <property type="evidence" value="ECO:0007669"/>
    <property type="project" value="UniProtKB-KW"/>
</dbReference>
<proteinExistence type="predicted"/>
<comment type="function">
    <text evidence="1">May bind long-chain fatty acids, such as palmitate, and may play a role in lipid transport or fatty acid metabolism.</text>
</comment>
<keyword evidence="4" id="KW-1185">Reference proteome</keyword>
<dbReference type="SUPFAM" id="SSF82549">
    <property type="entry name" value="DAK1/DegV-like"/>
    <property type="match status" value="1"/>
</dbReference>
<dbReference type="PROSITE" id="PS51482">
    <property type="entry name" value="DEGV"/>
    <property type="match status" value="1"/>
</dbReference>
<name>A0A3F3HA61_9LACO</name>
<dbReference type="Proteomes" id="UP000061227">
    <property type="component" value="Unassembled WGS sequence"/>
</dbReference>
<sequence>MNKKTVVIVDSSAALPAEIRNSYSIIEVSVPILFGQETYFGGKDLTSLAELVQLMDEKKILPTTSQPSPAEWEQALNQAQTAGYNQAVIITLSSGISGAYQTAKLVADDFDGLDDILVVDSKLTNMGQAAQALIAATLAKEGKSLDEISRALDEFKKDLGVRLVVNDISHLKRTGRLSRGQALIGGLLNIKPILEFDIMGEGKIGVVGKARKMSGAKDQIQEAFEAYLKEADYPVRAYIIDGNNHKLGDKWLKDFQAKYPTVSFERASMDPVIGVHTGDGAMAVIWSKDWQVVAKEF</sequence>
<dbReference type="InterPro" id="IPR050270">
    <property type="entry name" value="DegV_domain_contain"/>
</dbReference>
<dbReference type="InterPro" id="IPR043168">
    <property type="entry name" value="DegV_C"/>
</dbReference>
<dbReference type="Pfam" id="PF02645">
    <property type="entry name" value="DegV"/>
    <property type="match status" value="1"/>
</dbReference>
<evidence type="ECO:0000313" key="4">
    <source>
        <dbReference type="Proteomes" id="UP000061227"/>
    </source>
</evidence>
<dbReference type="Gene3D" id="3.30.1180.10">
    <property type="match status" value="1"/>
</dbReference>
<evidence type="ECO:0000256" key="1">
    <source>
        <dbReference type="ARBA" id="ARBA00003238"/>
    </source>
</evidence>